<reference evidence="4" key="1">
    <citation type="submission" date="2015-09" db="EMBL/GenBank/DDBJ databases">
        <authorList>
            <consortium name="Pathogen Informatics"/>
        </authorList>
    </citation>
    <scope>NUCLEOTIDE SEQUENCE [LARGE SCALE GENOMIC DNA]</scope>
    <source>
        <strain evidence="4">Lake Konstanz</strain>
    </source>
</reference>
<organism evidence="3 4">
    <name type="scientific">Bodo saltans</name>
    <name type="common">Flagellated protozoan</name>
    <dbReference type="NCBI Taxonomy" id="75058"/>
    <lineage>
        <taxon>Eukaryota</taxon>
        <taxon>Discoba</taxon>
        <taxon>Euglenozoa</taxon>
        <taxon>Kinetoplastea</taxon>
        <taxon>Metakinetoplastina</taxon>
        <taxon>Eubodonida</taxon>
        <taxon>Bodonidae</taxon>
        <taxon>Bodo</taxon>
    </lineage>
</organism>
<evidence type="ECO:0000256" key="2">
    <source>
        <dbReference type="SAM" id="Phobius"/>
    </source>
</evidence>
<evidence type="ECO:0000313" key="4">
    <source>
        <dbReference type="Proteomes" id="UP000051952"/>
    </source>
</evidence>
<dbReference type="Proteomes" id="UP000051952">
    <property type="component" value="Unassembled WGS sequence"/>
</dbReference>
<protein>
    <submittedName>
        <fullName evidence="3">Transmembrane protein, putative</fullName>
    </submittedName>
</protein>
<gene>
    <name evidence="3" type="ORF">BSAL_60445</name>
</gene>
<evidence type="ECO:0000256" key="1">
    <source>
        <dbReference type="SAM" id="MobiDB-lite"/>
    </source>
</evidence>
<feature type="region of interest" description="Disordered" evidence="1">
    <location>
        <begin position="173"/>
        <end position="196"/>
    </location>
</feature>
<keyword evidence="2" id="KW-1133">Transmembrane helix</keyword>
<evidence type="ECO:0000313" key="3">
    <source>
        <dbReference type="EMBL" id="CUF23643.1"/>
    </source>
</evidence>
<name>A0A0S4IR02_BODSA</name>
<dbReference type="VEuPathDB" id="TriTrypDB:BSAL_60445"/>
<sequence length="267" mass="29838">MKQRHLPRRNDLDETDRLIWEDLQRLFRKDLLEMEQQLAANELRASTVGAPKSHLTFLSASPKVQSELIPHSMPSTNEAQHVPSASPSATSSRNTRQQQQVAAISRKRSCFLCIALTLILSTVLSILIIPVVLWASSSMRSAFKDASGAFEGVGVSDNGYSFDDNTYQSFFRNRLDDDGHNPSSRFPRPAHQHRTYPPTSVQAAHFYAKDSAYHTLRNDKFPPVVAAAMPGRPPPLVWLPRYHIRLVSSRNDSSSTNESLSSTPSLV</sequence>
<feature type="region of interest" description="Disordered" evidence="1">
    <location>
        <begin position="73"/>
        <end position="100"/>
    </location>
</feature>
<dbReference type="AlphaFoldDB" id="A0A0S4IR02"/>
<keyword evidence="2 3" id="KW-0812">Transmembrane</keyword>
<dbReference type="EMBL" id="CYKH01000274">
    <property type="protein sequence ID" value="CUF23643.1"/>
    <property type="molecule type" value="Genomic_DNA"/>
</dbReference>
<keyword evidence="2" id="KW-0472">Membrane</keyword>
<accession>A0A0S4IR02</accession>
<keyword evidence="4" id="KW-1185">Reference proteome</keyword>
<feature type="transmembrane region" description="Helical" evidence="2">
    <location>
        <begin position="110"/>
        <end position="135"/>
    </location>
</feature>
<proteinExistence type="predicted"/>